<sequence>MAKRVAEGHSKLEAIRCLKRYIAREVFTLISQRQKEINQARITA</sequence>
<dbReference type="Proteomes" id="UP000003947">
    <property type="component" value="Unassembled WGS sequence"/>
</dbReference>
<dbReference type="AlphaFoldDB" id="I4YK41"/>
<accession>I4YK41</accession>
<dbReference type="EMBL" id="JH660649">
    <property type="protein sequence ID" value="EIM24333.1"/>
    <property type="molecule type" value="Genomic_DNA"/>
</dbReference>
<dbReference type="PATRIC" id="fig|864069.3.peg.7479"/>
<name>I4YK41_9HYPH</name>
<reference evidence="1 2" key="1">
    <citation type="submission" date="2012-02" db="EMBL/GenBank/DDBJ databases">
        <title>Improved High-Quality Draft sequence of Microvirga sp. WSM3557.</title>
        <authorList>
            <consortium name="US DOE Joint Genome Institute"/>
            <person name="Lucas S."/>
            <person name="Han J."/>
            <person name="Lapidus A."/>
            <person name="Cheng J.-F."/>
            <person name="Goodwin L."/>
            <person name="Pitluck S."/>
            <person name="Peters L."/>
            <person name="Zhang X."/>
            <person name="Detter J.C."/>
            <person name="Han C."/>
            <person name="Tapia R."/>
            <person name="Land M."/>
            <person name="Hauser L."/>
            <person name="Kyrpides N."/>
            <person name="Ivanova N."/>
            <person name="Pagani I."/>
            <person name="Brau L."/>
            <person name="Yates R."/>
            <person name="O'Hara G."/>
            <person name="Rui T."/>
            <person name="Howieson J."/>
            <person name="Reeve W."/>
            <person name="Woyke T."/>
        </authorList>
    </citation>
    <scope>NUCLEOTIDE SEQUENCE [LARGE SCALE GENOMIC DNA]</scope>
    <source>
        <strain evidence="1 2">WSM3557</strain>
    </source>
</reference>
<keyword evidence="2" id="KW-1185">Reference proteome</keyword>
<protein>
    <submittedName>
        <fullName evidence="1">Uncharacterized protein</fullName>
    </submittedName>
</protein>
<gene>
    <name evidence="1" type="ORF">MicloDRAFT_00069860</name>
</gene>
<evidence type="ECO:0000313" key="1">
    <source>
        <dbReference type="EMBL" id="EIM24333.1"/>
    </source>
</evidence>
<proteinExistence type="predicted"/>
<evidence type="ECO:0000313" key="2">
    <source>
        <dbReference type="Proteomes" id="UP000003947"/>
    </source>
</evidence>
<dbReference type="HOGENOM" id="CLU_3218669_0_0_5"/>
<organism evidence="1 2">
    <name type="scientific">Microvirga lotononidis</name>
    <dbReference type="NCBI Taxonomy" id="864069"/>
    <lineage>
        <taxon>Bacteria</taxon>
        <taxon>Pseudomonadati</taxon>
        <taxon>Pseudomonadota</taxon>
        <taxon>Alphaproteobacteria</taxon>
        <taxon>Hyphomicrobiales</taxon>
        <taxon>Methylobacteriaceae</taxon>
        <taxon>Microvirga</taxon>
    </lineage>
</organism>